<protein>
    <submittedName>
        <fullName evidence="1">Uncharacterized protein</fullName>
    </submittedName>
</protein>
<gene>
    <name evidence="1" type="ORF">DDE23_23120</name>
</gene>
<comment type="caution">
    <text evidence="1">The sequence shown here is derived from an EMBL/GenBank/DDBJ whole genome shotgun (WGS) entry which is preliminary data.</text>
</comment>
<dbReference type="Proteomes" id="UP000244810">
    <property type="component" value="Unassembled WGS sequence"/>
</dbReference>
<evidence type="ECO:0000313" key="1">
    <source>
        <dbReference type="EMBL" id="PVE45065.1"/>
    </source>
</evidence>
<evidence type="ECO:0000313" key="2">
    <source>
        <dbReference type="Proteomes" id="UP000244810"/>
    </source>
</evidence>
<proteinExistence type="predicted"/>
<sequence>MSKLPPDFAALEPFSDWCLPLESQRNLRRVSLGFAEINAFAEAMLPRVEAICAHIDAHRAEDGSHDPESLNLFHMLLSLAEVAPAIESYDPEVEVVDGYDTRKFVPDETHKLRPAI</sequence>
<dbReference type="EMBL" id="QDDR01000018">
    <property type="protein sequence ID" value="PVE45065.1"/>
    <property type="molecule type" value="Genomic_DNA"/>
</dbReference>
<dbReference type="OrthoDB" id="7474368at2"/>
<reference evidence="1 2" key="1">
    <citation type="journal article" date="2011" name="Syst. Appl. Microbiol.">
        <title>Defluviimonas denitrificans gen. nov., sp. nov., and Pararhodobacter aggregans gen. nov., sp. nov., non-phototrophic Rhodobacteraceae from the biofilter of a marine aquaculture.</title>
        <authorList>
            <person name="Foesel B.U."/>
            <person name="Drake H.L."/>
            <person name="Schramm A."/>
        </authorList>
    </citation>
    <scope>NUCLEOTIDE SEQUENCE [LARGE SCALE GENOMIC DNA]</scope>
    <source>
        <strain evidence="1 2">D1-19</strain>
    </source>
</reference>
<dbReference type="AlphaFoldDB" id="A0A2T7UK77"/>
<name>A0A2T7UK77_9RHOB</name>
<dbReference type="RefSeq" id="WP_107750936.1">
    <property type="nucleotide sequence ID" value="NZ_QBKF01000003.1"/>
</dbReference>
<keyword evidence="2" id="KW-1185">Reference proteome</keyword>
<accession>A0A2T7UK77</accession>
<organism evidence="1 2">
    <name type="scientific">Pararhodobacter aggregans</name>
    <dbReference type="NCBI Taxonomy" id="404875"/>
    <lineage>
        <taxon>Bacteria</taxon>
        <taxon>Pseudomonadati</taxon>
        <taxon>Pseudomonadota</taxon>
        <taxon>Alphaproteobacteria</taxon>
        <taxon>Rhodobacterales</taxon>
        <taxon>Paracoccaceae</taxon>
        <taxon>Pararhodobacter</taxon>
    </lineage>
</organism>